<feature type="domain" description="ShKT" evidence="12">
    <location>
        <begin position="425"/>
        <end position="461"/>
    </location>
</feature>
<keyword evidence="3 8" id="KW-0479">Metal-binding</keyword>
<comment type="function">
    <text evidence="1">Metalloprotease.</text>
</comment>
<organism evidence="14 15">
    <name type="scientific">Crassostrea virginica</name>
    <name type="common">Eastern oyster</name>
    <dbReference type="NCBI Taxonomy" id="6565"/>
    <lineage>
        <taxon>Eukaryota</taxon>
        <taxon>Metazoa</taxon>
        <taxon>Spiralia</taxon>
        <taxon>Lophotrochozoa</taxon>
        <taxon>Mollusca</taxon>
        <taxon>Bivalvia</taxon>
        <taxon>Autobranchia</taxon>
        <taxon>Pteriomorphia</taxon>
        <taxon>Ostreida</taxon>
        <taxon>Ostreoidea</taxon>
        <taxon>Ostreidae</taxon>
        <taxon>Crassostrea</taxon>
    </lineage>
</organism>
<dbReference type="PROSITE" id="PS51670">
    <property type="entry name" value="SHKT"/>
    <property type="match status" value="4"/>
</dbReference>
<feature type="binding site" evidence="8">
    <location>
        <position position="180"/>
    </location>
    <ligand>
        <name>Zn(2+)</name>
        <dbReference type="ChEBI" id="CHEBI:29105"/>
        <note>catalytic</note>
    </ligand>
</feature>
<feature type="compositionally biased region" description="Low complexity" evidence="10">
    <location>
        <begin position="472"/>
        <end position="554"/>
    </location>
</feature>
<dbReference type="SUPFAM" id="SSF49265">
    <property type="entry name" value="Fibronectin type III"/>
    <property type="match status" value="1"/>
</dbReference>
<dbReference type="Gene3D" id="2.60.40.10">
    <property type="entry name" value="Immunoglobulins"/>
    <property type="match status" value="1"/>
</dbReference>
<comment type="cofactor">
    <cofactor evidence="8 9">
        <name>Zn(2+)</name>
        <dbReference type="ChEBI" id="CHEBI:29105"/>
    </cofactor>
    <text evidence="8 9">Binds 1 zinc ion per subunit.</text>
</comment>
<dbReference type="InterPro" id="IPR034035">
    <property type="entry name" value="Astacin-like_dom"/>
</dbReference>
<feature type="region of interest" description="Disordered" evidence="10">
    <location>
        <begin position="464"/>
        <end position="566"/>
    </location>
</feature>
<gene>
    <name evidence="15" type="primary">LOC111101524</name>
</gene>
<dbReference type="SUPFAM" id="SSF55486">
    <property type="entry name" value="Metalloproteases ('zincins'), catalytic domain"/>
    <property type="match status" value="1"/>
</dbReference>
<dbReference type="PROSITE" id="PS51864">
    <property type="entry name" value="ASTACIN"/>
    <property type="match status" value="1"/>
</dbReference>
<dbReference type="InterPro" id="IPR003582">
    <property type="entry name" value="ShKT_dom"/>
</dbReference>
<keyword evidence="4 8" id="KW-0378">Hydrolase</keyword>
<evidence type="ECO:0000313" key="14">
    <source>
        <dbReference type="Proteomes" id="UP000694844"/>
    </source>
</evidence>
<dbReference type="GO" id="GO:0004222">
    <property type="term" value="F:metalloendopeptidase activity"/>
    <property type="evidence" value="ECO:0007669"/>
    <property type="project" value="UniProtKB-UniRule"/>
</dbReference>
<dbReference type="GO" id="GO:0008270">
    <property type="term" value="F:zinc ion binding"/>
    <property type="evidence" value="ECO:0007669"/>
    <property type="project" value="UniProtKB-UniRule"/>
</dbReference>
<feature type="domain" description="Fibronectin type-III" evidence="11">
    <location>
        <begin position="560"/>
        <end position="657"/>
    </location>
</feature>
<dbReference type="GO" id="GO:0006508">
    <property type="term" value="P:proteolysis"/>
    <property type="evidence" value="ECO:0007669"/>
    <property type="project" value="UniProtKB-KW"/>
</dbReference>
<dbReference type="InterPro" id="IPR003961">
    <property type="entry name" value="FN3_dom"/>
</dbReference>
<feature type="domain" description="ShKT" evidence="12">
    <location>
        <begin position="330"/>
        <end position="366"/>
    </location>
</feature>
<evidence type="ECO:0000256" key="9">
    <source>
        <dbReference type="RuleBase" id="RU361183"/>
    </source>
</evidence>
<evidence type="ECO:0000313" key="15">
    <source>
        <dbReference type="RefSeq" id="XP_022289756.1"/>
    </source>
</evidence>
<feature type="binding site" evidence="8">
    <location>
        <position position="190"/>
    </location>
    <ligand>
        <name>Zn(2+)</name>
        <dbReference type="ChEBI" id="CHEBI:29105"/>
        <note>catalytic</note>
    </ligand>
</feature>
<evidence type="ECO:0000256" key="3">
    <source>
        <dbReference type="ARBA" id="ARBA00022723"/>
    </source>
</evidence>
<comment type="caution">
    <text evidence="7">Lacks conserved residue(s) required for the propagation of feature annotation.</text>
</comment>
<evidence type="ECO:0000256" key="10">
    <source>
        <dbReference type="SAM" id="MobiDB-lite"/>
    </source>
</evidence>
<dbReference type="PRINTS" id="PR00480">
    <property type="entry name" value="ASTACIN"/>
</dbReference>
<dbReference type="Pfam" id="PF01400">
    <property type="entry name" value="Astacin"/>
    <property type="match status" value="1"/>
</dbReference>
<keyword evidence="9" id="KW-0732">Signal</keyword>
<evidence type="ECO:0000259" key="11">
    <source>
        <dbReference type="PROSITE" id="PS50853"/>
    </source>
</evidence>
<dbReference type="Proteomes" id="UP000694844">
    <property type="component" value="Chromosome 6"/>
</dbReference>
<evidence type="ECO:0000256" key="8">
    <source>
        <dbReference type="PROSITE-ProRule" id="PRU01211"/>
    </source>
</evidence>
<keyword evidence="6 8" id="KW-0482">Metalloprotease</keyword>
<dbReference type="SMART" id="SM00254">
    <property type="entry name" value="ShKT"/>
    <property type="match status" value="5"/>
</dbReference>
<dbReference type="GeneID" id="111101524"/>
<dbReference type="InterPro" id="IPR006026">
    <property type="entry name" value="Peptidase_Metallo"/>
</dbReference>
<keyword evidence="5 8" id="KW-0862">Zinc</keyword>
<proteinExistence type="predicted"/>
<feature type="disulfide bond" evidence="7">
    <location>
        <begin position="712"/>
        <end position="746"/>
    </location>
</feature>
<dbReference type="InterPro" id="IPR013783">
    <property type="entry name" value="Ig-like_fold"/>
</dbReference>
<dbReference type="CDD" id="cd00063">
    <property type="entry name" value="FN3"/>
    <property type="match status" value="1"/>
</dbReference>
<dbReference type="PANTHER" id="PTHR10127:SF780">
    <property type="entry name" value="METALLOENDOPEPTIDASE"/>
    <property type="match status" value="1"/>
</dbReference>
<keyword evidence="2 8" id="KW-0645">Protease</keyword>
<dbReference type="AlphaFoldDB" id="A0A8B8AEA8"/>
<name>A0A8B8AEA8_CRAVI</name>
<dbReference type="PROSITE" id="PS50853">
    <property type="entry name" value="FN3"/>
    <property type="match status" value="1"/>
</dbReference>
<keyword evidence="14" id="KW-1185">Reference proteome</keyword>
<dbReference type="SMART" id="SM00235">
    <property type="entry name" value="ZnMc"/>
    <property type="match status" value="1"/>
</dbReference>
<evidence type="ECO:0000256" key="6">
    <source>
        <dbReference type="ARBA" id="ARBA00023049"/>
    </source>
</evidence>
<dbReference type="InterPro" id="IPR024079">
    <property type="entry name" value="MetalloPept_cat_dom_sf"/>
</dbReference>
<accession>A0A8B8AEA8</accession>
<evidence type="ECO:0000256" key="1">
    <source>
        <dbReference type="ARBA" id="ARBA00002657"/>
    </source>
</evidence>
<protein>
    <recommendedName>
        <fullName evidence="9">Metalloendopeptidase</fullName>
        <ecNumber evidence="9">3.4.24.-</ecNumber>
    </recommendedName>
</protein>
<dbReference type="EC" id="3.4.24.-" evidence="9"/>
<evidence type="ECO:0000256" key="7">
    <source>
        <dbReference type="PROSITE-ProRule" id="PRU01005"/>
    </source>
</evidence>
<dbReference type="OrthoDB" id="291007at2759"/>
<dbReference type="KEGG" id="cvn:111101524"/>
<evidence type="ECO:0000259" key="13">
    <source>
        <dbReference type="PROSITE" id="PS51864"/>
    </source>
</evidence>
<feature type="chain" id="PRO_5034881349" description="Metalloendopeptidase" evidence="9">
    <location>
        <begin position="21"/>
        <end position="750"/>
    </location>
</feature>
<feature type="domain" description="Peptidase M12A" evidence="13">
    <location>
        <begin position="88"/>
        <end position="289"/>
    </location>
</feature>
<evidence type="ECO:0000256" key="4">
    <source>
        <dbReference type="ARBA" id="ARBA00022801"/>
    </source>
</evidence>
<feature type="active site" evidence="8">
    <location>
        <position position="181"/>
    </location>
</feature>
<feature type="binding site" evidence="8">
    <location>
        <position position="184"/>
    </location>
    <ligand>
        <name>Zn(2+)</name>
        <dbReference type="ChEBI" id="CHEBI:29105"/>
        <note>catalytic</note>
    </ligand>
</feature>
<feature type="domain" description="ShKT" evidence="12">
    <location>
        <begin position="712"/>
        <end position="746"/>
    </location>
</feature>
<sequence>MKSPLLPIVAILSLLRDVVSQGDRRLPPTGATIDQLIAGSMGGIEGYVNISNRLVTPDSKVLAELDMYLTSDQYRLLYPSQRQRTKRKAVRSGVLRWPNGEIPYEFKYGAYSNADKYLVRVAMREWEKYTCLRFRKRQNERNYVMFQDNFGCNSQLGMVGGEQPLNLDRNGCRYKGLYLHEIGHAVGLVHEHQRPIRDRFIRINYGNVHPSLRQWFQKYPQYRINNFNYSYEFSSVMHYGITAFSADGRSKTIETQPQFRSQEPEIGRVYSKELSFTDIATVNSMYQCNRHCNRNIRCSNQGYVDQNCRCVCPDGSSDCEEGQDRQFQFCRNIDKDWSCNVWAKQGECDRNPRYMMVNCARACGKCSDALAANKVVGDRCVNAFPDDKCKNWRDLGDCVANKAWMTQNCKQACGTCGEGTPGTGCSNRQPDKKCDGWAIKGECIVNPRWMETNCQKSCQLCPENRTTPSPKPSTTIVTTETPTISTTRQTPRTPATLSTTSASITTATPNSTSAPRTATPSTTSAPRTTAKPSTSSAPRTATPSTTSAPISVTTQRPVVLPSSPNVDITDTTSGTVEFKVTFLRDGSSPTRLVVKPFRSEVKAKEFPIEVINGIPRSIAVRYSGLQPSTEYRFRFFAISDAGTGQYVDKKIVTRARGNCGNDYSDEKCQTFDRKWKFCRIHKTWMSKHCKQTCGLCPEQRDEPERDKGDPNCRDVNKYCPTWSRHKHCAINASYMLKYCKVSCGVCTPAA</sequence>
<dbReference type="RefSeq" id="XP_022289756.1">
    <property type="nucleotide sequence ID" value="XM_022434048.1"/>
</dbReference>
<reference evidence="15" key="1">
    <citation type="submission" date="2025-08" db="UniProtKB">
        <authorList>
            <consortium name="RefSeq"/>
        </authorList>
    </citation>
    <scope>IDENTIFICATION</scope>
    <source>
        <tissue evidence="15">Whole sample</tissue>
    </source>
</reference>
<dbReference type="CDD" id="cd04280">
    <property type="entry name" value="ZnMc_astacin_like"/>
    <property type="match status" value="1"/>
</dbReference>
<dbReference type="Pfam" id="PF01549">
    <property type="entry name" value="ShK"/>
    <property type="match status" value="4"/>
</dbReference>
<feature type="domain" description="ShKT" evidence="12">
    <location>
        <begin position="380"/>
        <end position="416"/>
    </location>
</feature>
<dbReference type="InterPro" id="IPR036116">
    <property type="entry name" value="FN3_sf"/>
</dbReference>
<feature type="signal peptide" evidence="9">
    <location>
        <begin position="1"/>
        <end position="20"/>
    </location>
</feature>
<evidence type="ECO:0000256" key="2">
    <source>
        <dbReference type="ARBA" id="ARBA00022670"/>
    </source>
</evidence>
<dbReference type="InterPro" id="IPR001506">
    <property type="entry name" value="Peptidase_M12A"/>
</dbReference>
<dbReference type="Gene3D" id="3.40.390.10">
    <property type="entry name" value="Collagenase (Catalytic Domain)"/>
    <property type="match status" value="1"/>
</dbReference>
<evidence type="ECO:0000259" key="12">
    <source>
        <dbReference type="PROSITE" id="PS51670"/>
    </source>
</evidence>
<keyword evidence="7" id="KW-1015">Disulfide bond</keyword>
<dbReference type="PANTHER" id="PTHR10127">
    <property type="entry name" value="DISCOIDIN, CUB, EGF, LAMININ , AND ZINC METALLOPROTEASE DOMAIN CONTAINING"/>
    <property type="match status" value="1"/>
</dbReference>
<evidence type="ECO:0000256" key="5">
    <source>
        <dbReference type="ARBA" id="ARBA00022833"/>
    </source>
</evidence>